<name>A0ABS4ENG0_9HYPH</name>
<dbReference type="EMBL" id="JAGGJV010000005">
    <property type="protein sequence ID" value="MBP1859489.1"/>
    <property type="molecule type" value="Genomic_DNA"/>
</dbReference>
<comment type="caution">
    <text evidence="1">The sequence shown here is derived from an EMBL/GenBank/DDBJ whole genome shotgun (WGS) entry which is preliminary data.</text>
</comment>
<dbReference type="InterPro" id="IPR010985">
    <property type="entry name" value="Ribbon_hlx_hlx"/>
</dbReference>
<proteinExistence type="predicted"/>
<sequence length="96" mass="11115">MNIKTTVTISERNLRYAEKMVEEGVYPSVSELIEASIEQMMLNRQSPDDAVANMADEIRQRMELPREQWIPLEGDTMFEEVRALISKKKAEKRNGV</sequence>
<organism evidence="1 2">
    <name type="scientific">Rhizobium herbae</name>
    <dbReference type="NCBI Taxonomy" id="508661"/>
    <lineage>
        <taxon>Bacteria</taxon>
        <taxon>Pseudomonadati</taxon>
        <taxon>Pseudomonadota</taxon>
        <taxon>Alphaproteobacteria</taxon>
        <taxon>Hyphomicrobiales</taxon>
        <taxon>Rhizobiaceae</taxon>
        <taxon>Rhizobium/Agrobacterium group</taxon>
        <taxon>Rhizobium</taxon>
    </lineage>
</organism>
<dbReference type="Proteomes" id="UP000823786">
    <property type="component" value="Unassembled WGS sequence"/>
</dbReference>
<accession>A0ABS4ENG0</accession>
<keyword evidence="2" id="KW-1185">Reference proteome</keyword>
<reference evidence="1 2" key="1">
    <citation type="submission" date="2021-03" db="EMBL/GenBank/DDBJ databases">
        <title>Genomic Encyclopedia of Type Strains, Phase IV (KMG-IV): sequencing the most valuable type-strain genomes for metagenomic binning, comparative biology and taxonomic classification.</title>
        <authorList>
            <person name="Goeker M."/>
        </authorList>
    </citation>
    <scope>NUCLEOTIDE SEQUENCE [LARGE SCALE GENOMIC DNA]</scope>
    <source>
        <strain evidence="1 2">DSM 26427</strain>
    </source>
</reference>
<evidence type="ECO:0000313" key="1">
    <source>
        <dbReference type="EMBL" id="MBP1859489.1"/>
    </source>
</evidence>
<dbReference type="RefSeq" id="WP_209853539.1">
    <property type="nucleotide sequence ID" value="NZ_JAGGJV010000005.1"/>
</dbReference>
<dbReference type="SUPFAM" id="SSF47598">
    <property type="entry name" value="Ribbon-helix-helix"/>
    <property type="match status" value="1"/>
</dbReference>
<evidence type="ECO:0000313" key="2">
    <source>
        <dbReference type="Proteomes" id="UP000823786"/>
    </source>
</evidence>
<gene>
    <name evidence="1" type="ORF">J2Z75_003006</name>
</gene>
<protein>
    <submittedName>
        <fullName evidence="1">Antitoxin ParD1/3/4</fullName>
    </submittedName>
</protein>